<evidence type="ECO:0000256" key="14">
    <source>
        <dbReference type="ARBA" id="ARBA00030398"/>
    </source>
</evidence>
<dbReference type="GO" id="GO:0008764">
    <property type="term" value="F:UDP-N-acetylmuramoylalanine-D-glutamate ligase activity"/>
    <property type="evidence" value="ECO:0007669"/>
    <property type="project" value="UniProtKB-UniRule"/>
</dbReference>
<keyword evidence="12 17" id="KW-0573">Peptidoglycan synthesis</keyword>
<dbReference type="GO" id="GO:0009252">
    <property type="term" value="P:peptidoglycan biosynthetic process"/>
    <property type="evidence" value="ECO:0007669"/>
    <property type="project" value="UniProtKB-UniRule"/>
</dbReference>
<dbReference type="PANTHER" id="PTHR43692">
    <property type="entry name" value="UDP-N-ACETYLMURAMOYLALANINE--D-GLUTAMATE LIGASE"/>
    <property type="match status" value="1"/>
</dbReference>
<sequence>MKRIDQFKDKKILVLGLAKSGLNVAKLLHELGALLTVNDYKPFDENPEARELLNLGIKVITGEHPTDLLEEQFELVVKNPGIPYSNPVVQAALRRHIPIVTEVEVASLVAESRIIAITGTNGKTTTTALTTAILNENRTEGQAYAVGNIGVPISQVVREAGSVDDLVTEMSSFQLLATPSLRPTIAAITNLYSAHLDYHGSREEYVGAKLNITANQTHDDYLIYNSDQDELTQLVKEKSQAQLIPFSIERAEVNGCYSDGQYIYFKEEVVAAVSDVALSGRHNLQNVLVAVGIAKLSGVSNEAIQAVLRQFSGVAHRSQYVATIDGRQFINDSKATNALATSKALAGFDQPIILLAGGLDRGESFDDLIPHLKPVKAVISFGETGERLQSFAKEQGVPSAKKVDTLMQAVDMGYAESAPGDVILLSPACASWDQYPNFEKRGDEFIELVTNLQRKDDNDEQA</sequence>
<dbReference type="SUPFAM" id="SSF53244">
    <property type="entry name" value="MurD-like peptide ligases, peptide-binding domain"/>
    <property type="match status" value="1"/>
</dbReference>
<evidence type="ECO:0000313" key="21">
    <source>
        <dbReference type="EMBL" id="OOL81129.1"/>
    </source>
</evidence>
<dbReference type="Pfam" id="PF02875">
    <property type="entry name" value="Mur_ligase_C"/>
    <property type="match status" value="1"/>
</dbReference>
<keyword evidence="10 17" id="KW-0067">ATP-binding</keyword>
<comment type="subcellular location">
    <subcellularLocation>
        <location evidence="2 17 18">Cytoplasm</location>
    </subcellularLocation>
</comment>
<evidence type="ECO:0000259" key="20">
    <source>
        <dbReference type="Pfam" id="PF08245"/>
    </source>
</evidence>
<dbReference type="Gene3D" id="3.40.50.720">
    <property type="entry name" value="NAD(P)-binding Rossmann-like Domain"/>
    <property type="match status" value="1"/>
</dbReference>
<dbReference type="HAMAP" id="MF_00639">
    <property type="entry name" value="MurD"/>
    <property type="match status" value="1"/>
</dbReference>
<dbReference type="SUPFAM" id="SSF51984">
    <property type="entry name" value="MurCD N-terminal domain"/>
    <property type="match status" value="1"/>
</dbReference>
<evidence type="ECO:0000256" key="7">
    <source>
        <dbReference type="ARBA" id="ARBA00022490"/>
    </source>
</evidence>
<evidence type="ECO:0000256" key="13">
    <source>
        <dbReference type="ARBA" id="ARBA00023316"/>
    </source>
</evidence>
<dbReference type="Pfam" id="PF21799">
    <property type="entry name" value="MurD-like_N"/>
    <property type="match status" value="1"/>
</dbReference>
<dbReference type="InterPro" id="IPR004101">
    <property type="entry name" value="Mur_ligase_C"/>
</dbReference>
<evidence type="ECO:0000256" key="12">
    <source>
        <dbReference type="ARBA" id="ARBA00022984"/>
    </source>
</evidence>
<evidence type="ECO:0000256" key="5">
    <source>
        <dbReference type="ARBA" id="ARBA00012212"/>
    </source>
</evidence>
<dbReference type="SUPFAM" id="SSF53623">
    <property type="entry name" value="MurD-like peptide ligases, catalytic domain"/>
    <property type="match status" value="1"/>
</dbReference>
<organism evidence="21 22">
    <name type="scientific">Dolosigranulum pigrum</name>
    <dbReference type="NCBI Taxonomy" id="29394"/>
    <lineage>
        <taxon>Bacteria</taxon>
        <taxon>Bacillati</taxon>
        <taxon>Bacillota</taxon>
        <taxon>Bacilli</taxon>
        <taxon>Lactobacillales</taxon>
        <taxon>Carnobacteriaceae</taxon>
        <taxon>Dolosigranulum</taxon>
    </lineage>
</organism>
<evidence type="ECO:0000256" key="4">
    <source>
        <dbReference type="ARBA" id="ARBA00010416"/>
    </source>
</evidence>
<dbReference type="InterPro" id="IPR036565">
    <property type="entry name" value="Mur-like_cat_sf"/>
</dbReference>
<evidence type="ECO:0000256" key="2">
    <source>
        <dbReference type="ARBA" id="ARBA00004496"/>
    </source>
</evidence>
<name>A0A1S8KN16_9LACT</name>
<comment type="similarity">
    <text evidence="4 17">Belongs to the MurCDEF family.</text>
</comment>
<keyword evidence="17 18" id="KW-0132">Cell division</keyword>
<dbReference type="GO" id="GO:0005737">
    <property type="term" value="C:cytoplasm"/>
    <property type="evidence" value="ECO:0007669"/>
    <property type="project" value="UniProtKB-SubCell"/>
</dbReference>
<evidence type="ECO:0000256" key="17">
    <source>
        <dbReference type="HAMAP-Rule" id="MF_00639"/>
    </source>
</evidence>
<evidence type="ECO:0000256" key="3">
    <source>
        <dbReference type="ARBA" id="ARBA00004752"/>
    </source>
</evidence>
<evidence type="ECO:0000256" key="1">
    <source>
        <dbReference type="ARBA" id="ARBA00002734"/>
    </source>
</evidence>
<dbReference type="Proteomes" id="UP000190409">
    <property type="component" value="Unassembled WGS sequence"/>
</dbReference>
<evidence type="ECO:0000256" key="6">
    <source>
        <dbReference type="ARBA" id="ARBA00015655"/>
    </source>
</evidence>
<keyword evidence="13 17" id="KW-0961">Cell wall biogenesis/degradation</keyword>
<evidence type="ECO:0000256" key="15">
    <source>
        <dbReference type="ARBA" id="ARBA00032324"/>
    </source>
</evidence>
<dbReference type="Gene3D" id="3.90.190.20">
    <property type="entry name" value="Mur ligase, C-terminal domain"/>
    <property type="match status" value="1"/>
</dbReference>
<dbReference type="UniPathway" id="UPA00219"/>
<evidence type="ECO:0000256" key="16">
    <source>
        <dbReference type="ARBA" id="ARBA00047632"/>
    </source>
</evidence>
<dbReference type="NCBIfam" id="TIGR01087">
    <property type="entry name" value="murD"/>
    <property type="match status" value="1"/>
</dbReference>
<dbReference type="EMBL" id="MUYF01000003">
    <property type="protein sequence ID" value="OOL81129.1"/>
    <property type="molecule type" value="Genomic_DNA"/>
</dbReference>
<dbReference type="GO" id="GO:0051301">
    <property type="term" value="P:cell division"/>
    <property type="evidence" value="ECO:0007669"/>
    <property type="project" value="UniProtKB-KW"/>
</dbReference>
<dbReference type="EC" id="6.3.2.9" evidence="5 17"/>
<dbReference type="GO" id="GO:0008360">
    <property type="term" value="P:regulation of cell shape"/>
    <property type="evidence" value="ECO:0007669"/>
    <property type="project" value="UniProtKB-KW"/>
</dbReference>
<accession>A0A1S8KN16</accession>
<dbReference type="Pfam" id="PF08245">
    <property type="entry name" value="Mur_ligase_M"/>
    <property type="match status" value="1"/>
</dbReference>
<evidence type="ECO:0000259" key="19">
    <source>
        <dbReference type="Pfam" id="PF02875"/>
    </source>
</evidence>
<reference evidence="21 22" key="1">
    <citation type="submission" date="2017-01" db="EMBL/GenBank/DDBJ databases">
        <title>Complete Genome Sequence of Dolosigranulum pigrum isolated from a Patient with interstitial lung disease.</title>
        <authorList>
            <person name="Mukhopadhyay R."/>
            <person name="Joaquin J."/>
            <person name="Hogue R."/>
            <person name="Fitzgerald S."/>
            <person name="Jospin G."/>
            <person name="Eisen J.A."/>
            <person name="Chaturvedi V."/>
        </authorList>
    </citation>
    <scope>NUCLEOTIDE SEQUENCE [LARGE SCALE GENOMIC DNA]</scope>
    <source>
        <strain evidence="21 22">15S00348</strain>
    </source>
</reference>
<dbReference type="PANTHER" id="PTHR43692:SF1">
    <property type="entry name" value="UDP-N-ACETYLMURAMOYLALANINE--D-GLUTAMATE LIGASE"/>
    <property type="match status" value="1"/>
</dbReference>
<keyword evidence="8 17" id="KW-0436">Ligase</keyword>
<dbReference type="InterPro" id="IPR013221">
    <property type="entry name" value="Mur_ligase_cen"/>
</dbReference>
<evidence type="ECO:0000313" key="22">
    <source>
        <dbReference type="Proteomes" id="UP000190409"/>
    </source>
</evidence>
<dbReference type="InterPro" id="IPR036615">
    <property type="entry name" value="Mur_ligase_C_dom_sf"/>
</dbReference>
<comment type="caution">
    <text evidence="21">The sequence shown here is derived from an EMBL/GenBank/DDBJ whole genome shotgun (WGS) entry which is preliminary data.</text>
</comment>
<evidence type="ECO:0000256" key="18">
    <source>
        <dbReference type="RuleBase" id="RU003664"/>
    </source>
</evidence>
<evidence type="ECO:0000256" key="8">
    <source>
        <dbReference type="ARBA" id="ARBA00022598"/>
    </source>
</evidence>
<dbReference type="GO" id="GO:0005524">
    <property type="term" value="F:ATP binding"/>
    <property type="evidence" value="ECO:0007669"/>
    <property type="project" value="UniProtKB-UniRule"/>
</dbReference>
<comment type="pathway">
    <text evidence="3 17 18">Cell wall biogenesis; peptidoglycan biosynthesis.</text>
</comment>
<evidence type="ECO:0000256" key="9">
    <source>
        <dbReference type="ARBA" id="ARBA00022741"/>
    </source>
</evidence>
<keyword evidence="7 17" id="KW-0963">Cytoplasm</keyword>
<proteinExistence type="inferred from homology"/>
<feature type="binding site" evidence="17">
    <location>
        <begin position="119"/>
        <end position="125"/>
    </location>
    <ligand>
        <name>ATP</name>
        <dbReference type="ChEBI" id="CHEBI:30616"/>
    </ligand>
</feature>
<comment type="catalytic activity">
    <reaction evidence="16 17 18">
        <text>UDP-N-acetyl-alpha-D-muramoyl-L-alanine + D-glutamate + ATP = UDP-N-acetyl-alpha-D-muramoyl-L-alanyl-D-glutamate + ADP + phosphate + H(+)</text>
        <dbReference type="Rhea" id="RHEA:16429"/>
        <dbReference type="ChEBI" id="CHEBI:15378"/>
        <dbReference type="ChEBI" id="CHEBI:29986"/>
        <dbReference type="ChEBI" id="CHEBI:30616"/>
        <dbReference type="ChEBI" id="CHEBI:43474"/>
        <dbReference type="ChEBI" id="CHEBI:83898"/>
        <dbReference type="ChEBI" id="CHEBI:83900"/>
        <dbReference type="ChEBI" id="CHEBI:456216"/>
        <dbReference type="EC" id="6.3.2.9"/>
    </reaction>
</comment>
<evidence type="ECO:0000256" key="10">
    <source>
        <dbReference type="ARBA" id="ARBA00022840"/>
    </source>
</evidence>
<dbReference type="GO" id="GO:0071555">
    <property type="term" value="P:cell wall organization"/>
    <property type="evidence" value="ECO:0007669"/>
    <property type="project" value="UniProtKB-KW"/>
</dbReference>
<feature type="domain" description="Mur ligase C-terminal" evidence="19">
    <location>
        <begin position="316"/>
        <end position="429"/>
    </location>
</feature>
<dbReference type="Gene3D" id="3.40.1190.10">
    <property type="entry name" value="Mur-like, catalytic domain"/>
    <property type="match status" value="1"/>
</dbReference>
<feature type="domain" description="Mur ligase central" evidence="20">
    <location>
        <begin position="117"/>
        <end position="294"/>
    </location>
</feature>
<keyword evidence="9 17" id="KW-0547">Nucleotide-binding</keyword>
<keyword evidence="17 18" id="KW-0131">Cell cycle</keyword>
<keyword evidence="11 17" id="KW-0133">Cell shape</keyword>
<gene>
    <name evidence="17" type="primary">murD</name>
    <name evidence="21" type="ORF">BWX42_04630</name>
</gene>
<protein>
    <recommendedName>
        <fullName evidence="6 17">UDP-N-acetylmuramoylalanine--D-glutamate ligase</fullName>
        <ecNumber evidence="5 17">6.3.2.9</ecNumber>
    </recommendedName>
    <alternativeName>
        <fullName evidence="15 17">D-glutamic acid-adding enzyme</fullName>
    </alternativeName>
    <alternativeName>
        <fullName evidence="14 17">UDP-N-acetylmuramoyl-L-alanyl-D-glutamate synthetase</fullName>
    </alternativeName>
</protein>
<evidence type="ECO:0000256" key="11">
    <source>
        <dbReference type="ARBA" id="ARBA00022960"/>
    </source>
</evidence>
<comment type="function">
    <text evidence="1 17 18">Cell wall formation. Catalyzes the addition of glutamate to the nucleotide precursor UDP-N-acetylmuramoyl-L-alanine (UMA).</text>
</comment>
<dbReference type="AlphaFoldDB" id="A0A1S8KN16"/>
<dbReference type="InterPro" id="IPR005762">
    <property type="entry name" value="MurD"/>
</dbReference>